<evidence type="ECO:0000256" key="2">
    <source>
        <dbReference type="ARBA" id="ARBA00022801"/>
    </source>
</evidence>
<organism evidence="11 12">
    <name type="scientific">Candidatus Rhodoblastus alkanivorans</name>
    <dbReference type="NCBI Taxonomy" id="2954117"/>
    <lineage>
        <taxon>Bacteria</taxon>
        <taxon>Pseudomonadati</taxon>
        <taxon>Pseudomonadota</taxon>
        <taxon>Alphaproteobacteria</taxon>
        <taxon>Hyphomicrobiales</taxon>
        <taxon>Rhodoblastaceae</taxon>
        <taxon>Rhodoblastus</taxon>
    </lineage>
</organism>
<comment type="similarity">
    <text evidence="5">Belongs to the DEAD box helicase family.</text>
</comment>
<evidence type="ECO:0000256" key="6">
    <source>
        <dbReference type="PROSITE-ProRule" id="PRU00552"/>
    </source>
</evidence>
<name>A0ABS9Z4K0_9HYPH</name>
<keyword evidence="2" id="KW-0378">Hydrolase</keyword>
<proteinExistence type="inferred from homology"/>
<keyword evidence="4" id="KW-0067">ATP-binding</keyword>
<dbReference type="InterPro" id="IPR014014">
    <property type="entry name" value="RNA_helicase_DEAD_Q_motif"/>
</dbReference>
<keyword evidence="3 11" id="KW-0347">Helicase</keyword>
<evidence type="ECO:0000256" key="1">
    <source>
        <dbReference type="ARBA" id="ARBA00022741"/>
    </source>
</evidence>
<evidence type="ECO:0000256" key="3">
    <source>
        <dbReference type="ARBA" id="ARBA00022806"/>
    </source>
</evidence>
<keyword evidence="1" id="KW-0547">Nucleotide-binding</keyword>
<dbReference type="GO" id="GO:0004386">
    <property type="term" value="F:helicase activity"/>
    <property type="evidence" value="ECO:0007669"/>
    <property type="project" value="UniProtKB-KW"/>
</dbReference>
<feature type="short sequence motif" description="Q motif" evidence="6">
    <location>
        <begin position="2"/>
        <end position="30"/>
    </location>
</feature>
<dbReference type="Gene3D" id="3.40.50.300">
    <property type="entry name" value="P-loop containing nucleotide triphosphate hydrolases"/>
    <property type="match status" value="2"/>
</dbReference>
<evidence type="ECO:0000259" key="8">
    <source>
        <dbReference type="PROSITE" id="PS51192"/>
    </source>
</evidence>
<keyword evidence="12" id="KW-1185">Reference proteome</keyword>
<dbReference type="InterPro" id="IPR011545">
    <property type="entry name" value="DEAD/DEAH_box_helicase_dom"/>
</dbReference>
<dbReference type="InterPro" id="IPR001650">
    <property type="entry name" value="Helicase_C-like"/>
</dbReference>
<gene>
    <name evidence="11" type="ORF">K2U94_07275</name>
</gene>
<evidence type="ECO:0000256" key="5">
    <source>
        <dbReference type="ARBA" id="ARBA00038437"/>
    </source>
</evidence>
<dbReference type="InterPro" id="IPR027417">
    <property type="entry name" value="P-loop_NTPase"/>
</dbReference>
<evidence type="ECO:0000313" key="11">
    <source>
        <dbReference type="EMBL" id="MCI4682563.1"/>
    </source>
</evidence>
<feature type="domain" description="Helicase C-terminal" evidence="9">
    <location>
        <begin position="232"/>
        <end position="379"/>
    </location>
</feature>
<dbReference type="Pfam" id="PF00271">
    <property type="entry name" value="Helicase_C"/>
    <property type="match status" value="1"/>
</dbReference>
<evidence type="ECO:0000259" key="10">
    <source>
        <dbReference type="PROSITE" id="PS51195"/>
    </source>
</evidence>
<dbReference type="SMART" id="SM00490">
    <property type="entry name" value="HELICc"/>
    <property type="match status" value="1"/>
</dbReference>
<dbReference type="SUPFAM" id="SSF52540">
    <property type="entry name" value="P-loop containing nucleoside triphosphate hydrolases"/>
    <property type="match status" value="1"/>
</dbReference>
<dbReference type="PANTHER" id="PTHR47959:SF13">
    <property type="entry name" value="ATP-DEPENDENT RNA HELICASE RHLE"/>
    <property type="match status" value="1"/>
</dbReference>
<feature type="domain" description="DEAD-box RNA helicase Q" evidence="10">
    <location>
        <begin position="2"/>
        <end position="30"/>
    </location>
</feature>
<dbReference type="RefSeq" id="WP_243066566.1">
    <property type="nucleotide sequence ID" value="NZ_JAIVFK010000004.1"/>
</dbReference>
<dbReference type="EMBL" id="JAIVFP010000001">
    <property type="protein sequence ID" value="MCI4682563.1"/>
    <property type="molecule type" value="Genomic_DNA"/>
</dbReference>
<dbReference type="PROSITE" id="PS51194">
    <property type="entry name" value="HELICASE_CTER"/>
    <property type="match status" value="1"/>
</dbReference>
<dbReference type="PANTHER" id="PTHR47959">
    <property type="entry name" value="ATP-DEPENDENT RNA HELICASE RHLE-RELATED"/>
    <property type="match status" value="1"/>
</dbReference>
<protein>
    <submittedName>
        <fullName evidence="11">DEAD/DEAH box helicase</fullName>
    </submittedName>
</protein>
<dbReference type="Proteomes" id="UP001139104">
    <property type="component" value="Unassembled WGS sequence"/>
</dbReference>
<dbReference type="InterPro" id="IPR050079">
    <property type="entry name" value="DEAD_box_RNA_helicase"/>
</dbReference>
<evidence type="ECO:0000259" key="9">
    <source>
        <dbReference type="PROSITE" id="PS51194"/>
    </source>
</evidence>
<feature type="domain" description="Helicase ATP-binding" evidence="8">
    <location>
        <begin position="33"/>
        <end position="208"/>
    </location>
</feature>
<dbReference type="PROSITE" id="PS51192">
    <property type="entry name" value="HELICASE_ATP_BIND_1"/>
    <property type="match status" value="1"/>
</dbReference>
<feature type="compositionally biased region" description="Basic and acidic residues" evidence="7">
    <location>
        <begin position="385"/>
        <end position="394"/>
    </location>
</feature>
<reference evidence="11" key="1">
    <citation type="journal article" date="2022" name="ISME J.">
        <title>Identification of active gaseous-alkane degraders at natural gas seeps.</title>
        <authorList>
            <person name="Farhan Ul Haque M."/>
            <person name="Hernandez M."/>
            <person name="Crombie A.T."/>
            <person name="Murrell J.C."/>
        </authorList>
    </citation>
    <scope>NUCLEOTIDE SEQUENCE</scope>
    <source>
        <strain evidence="11">PC2</strain>
    </source>
</reference>
<evidence type="ECO:0000313" key="12">
    <source>
        <dbReference type="Proteomes" id="UP001139104"/>
    </source>
</evidence>
<dbReference type="InterPro" id="IPR014001">
    <property type="entry name" value="Helicase_ATP-bd"/>
</dbReference>
<comment type="caution">
    <text evidence="11">The sequence shown here is derived from an EMBL/GenBank/DDBJ whole genome shotgun (WGS) entry which is preliminary data.</text>
</comment>
<sequence length="436" mass="47377">MTTFSDLGLAETILRALKSEGYETPTPIQAQAIPPLLEGRDLLGIAQTGTGKTCAFATPLITRLLQFPENPRSRQTRVLVLAPTRELAAQIGDSFKTYGRFAGLRVATIFGGVGFGPQVQALSRGLDVLVATPGRLLDHMAQGNLRLDGTSAVVLDEADHMLDLGFVVPIRKIFAKLPKRRQTLFFSATMPPEIATLAAEMLHQPVTVSVTPVAKTADRVAQRVILIEAKRKREALVDLLQNPDFRRSIVFTRTKRGADRVASALVEAGHAAEAIHGNKSQNQRSRALDGFRSGRVAVLVATDIAARGIDVDGVSHVVNFELPEVPEAYVHRIGRTARAGAEGEAISFCDHEERDLLRGIEKLTKQTIPTTDLRLAPNAAGETLPAEKKPDARFGRPNGVPAVKRSAPRRDGERRRAPRPSGEGRPRQGEAQAKRR</sequence>
<dbReference type="Pfam" id="PF00270">
    <property type="entry name" value="DEAD"/>
    <property type="match status" value="1"/>
</dbReference>
<dbReference type="InterPro" id="IPR044742">
    <property type="entry name" value="DEAD/DEAH_RhlB"/>
</dbReference>
<dbReference type="CDD" id="cd00268">
    <property type="entry name" value="DEADc"/>
    <property type="match status" value="1"/>
</dbReference>
<feature type="region of interest" description="Disordered" evidence="7">
    <location>
        <begin position="371"/>
        <end position="436"/>
    </location>
</feature>
<evidence type="ECO:0000256" key="4">
    <source>
        <dbReference type="ARBA" id="ARBA00022840"/>
    </source>
</evidence>
<accession>A0ABS9Z4K0</accession>
<evidence type="ECO:0000256" key="7">
    <source>
        <dbReference type="SAM" id="MobiDB-lite"/>
    </source>
</evidence>
<dbReference type="PROSITE" id="PS51195">
    <property type="entry name" value="Q_MOTIF"/>
    <property type="match status" value="1"/>
</dbReference>
<dbReference type="CDD" id="cd18787">
    <property type="entry name" value="SF2_C_DEAD"/>
    <property type="match status" value="1"/>
</dbReference>
<dbReference type="SMART" id="SM00487">
    <property type="entry name" value="DEXDc"/>
    <property type="match status" value="1"/>
</dbReference>